<keyword evidence="2" id="KW-1185">Reference proteome</keyword>
<reference evidence="1 2" key="1">
    <citation type="submission" date="2024-09" db="EMBL/GenBank/DDBJ databases">
        <title>Chromosome-scale assembly of Riccia fluitans.</title>
        <authorList>
            <person name="Paukszto L."/>
            <person name="Sawicki J."/>
            <person name="Karawczyk K."/>
            <person name="Piernik-Szablinska J."/>
            <person name="Szczecinska M."/>
            <person name="Mazdziarz M."/>
        </authorList>
    </citation>
    <scope>NUCLEOTIDE SEQUENCE [LARGE SCALE GENOMIC DNA]</scope>
    <source>
        <strain evidence="1">Rf_01</strain>
        <tissue evidence="1">Aerial parts of the thallus</tissue>
    </source>
</reference>
<dbReference type="Proteomes" id="UP001605036">
    <property type="component" value="Unassembled WGS sequence"/>
</dbReference>
<name>A0ABD1ZHK3_9MARC</name>
<dbReference type="AlphaFoldDB" id="A0ABD1ZHK3"/>
<comment type="caution">
    <text evidence="1">The sequence shown here is derived from an EMBL/GenBank/DDBJ whole genome shotgun (WGS) entry which is preliminary data.</text>
</comment>
<dbReference type="EMBL" id="JBHFFA010000001">
    <property type="protein sequence ID" value="KAL2650927.1"/>
    <property type="molecule type" value="Genomic_DNA"/>
</dbReference>
<gene>
    <name evidence="1" type="ORF">R1flu_019055</name>
</gene>
<organism evidence="1 2">
    <name type="scientific">Riccia fluitans</name>
    <dbReference type="NCBI Taxonomy" id="41844"/>
    <lineage>
        <taxon>Eukaryota</taxon>
        <taxon>Viridiplantae</taxon>
        <taxon>Streptophyta</taxon>
        <taxon>Embryophyta</taxon>
        <taxon>Marchantiophyta</taxon>
        <taxon>Marchantiopsida</taxon>
        <taxon>Marchantiidae</taxon>
        <taxon>Marchantiales</taxon>
        <taxon>Ricciaceae</taxon>
        <taxon>Riccia</taxon>
    </lineage>
</organism>
<sequence length="100" mass="10570">MGAPPIPGEFLDGAAVLIEQQFAKGATDPIEVIKDKVGVAADSCHFSDLEVKSELQESAGNEFMQPELGTIEAQSLQVLPELGSHELLPLLPDSSVEANI</sequence>
<evidence type="ECO:0000313" key="1">
    <source>
        <dbReference type="EMBL" id="KAL2650927.1"/>
    </source>
</evidence>
<accession>A0ABD1ZHK3</accession>
<proteinExistence type="predicted"/>
<protein>
    <submittedName>
        <fullName evidence="1">Uncharacterized protein</fullName>
    </submittedName>
</protein>
<evidence type="ECO:0000313" key="2">
    <source>
        <dbReference type="Proteomes" id="UP001605036"/>
    </source>
</evidence>